<protein>
    <recommendedName>
        <fullName evidence="4">MSHA biogenesis protein MshK</fullName>
    </recommendedName>
</protein>
<evidence type="ECO:0008006" key="4">
    <source>
        <dbReference type="Google" id="ProtNLM"/>
    </source>
</evidence>
<proteinExistence type="predicted"/>
<gene>
    <name evidence="2" type="ORF">SDENCHOL_20899</name>
</gene>
<feature type="region of interest" description="Disordered" evidence="1">
    <location>
        <begin position="141"/>
        <end position="178"/>
    </location>
</feature>
<evidence type="ECO:0000313" key="3">
    <source>
        <dbReference type="Proteomes" id="UP000242886"/>
    </source>
</evidence>
<evidence type="ECO:0000313" key="2">
    <source>
        <dbReference type="EMBL" id="SMB29880.1"/>
    </source>
</evidence>
<keyword evidence="3" id="KW-1185">Reference proteome</keyword>
<feature type="compositionally biased region" description="Basic residues" evidence="1">
    <location>
        <begin position="162"/>
        <end position="171"/>
    </location>
</feature>
<reference evidence="2" key="1">
    <citation type="submission" date="2017-03" db="EMBL/GenBank/DDBJ databases">
        <authorList>
            <consortium name="AG Boll"/>
        </authorList>
    </citation>
    <scope>NUCLEOTIDE SEQUENCE [LARGE SCALE GENOMIC DNA]</scope>
    <source>
        <strain evidence="2">Chol</strain>
    </source>
</reference>
<feature type="compositionally biased region" description="Polar residues" evidence="1">
    <location>
        <begin position="152"/>
        <end position="161"/>
    </location>
</feature>
<evidence type="ECO:0000256" key="1">
    <source>
        <dbReference type="SAM" id="MobiDB-lite"/>
    </source>
</evidence>
<name>A0A7Z7MVY0_9PROT</name>
<accession>A0A7Z7MVY0</accession>
<organism evidence="2 3">
    <name type="scientific">Sterolibacterium denitrificans</name>
    <dbReference type="NCBI Taxonomy" id="157592"/>
    <lineage>
        <taxon>Bacteria</taxon>
        <taxon>Pseudomonadati</taxon>
        <taxon>Pseudomonadota</taxon>
        <taxon>Betaproteobacteria</taxon>
        <taxon>Nitrosomonadales</taxon>
        <taxon>Sterolibacteriaceae</taxon>
        <taxon>Sterolibacterium</taxon>
    </lineage>
</organism>
<dbReference type="AlphaFoldDB" id="A0A7Z7MVY0"/>
<dbReference type="Proteomes" id="UP000242886">
    <property type="component" value="Chromosome SDENCHOL"/>
</dbReference>
<dbReference type="RefSeq" id="WP_154717228.1">
    <property type="nucleotide sequence ID" value="NZ_LT837803.1"/>
</dbReference>
<dbReference type="EMBL" id="LT837803">
    <property type="protein sequence ID" value="SMB29880.1"/>
    <property type="molecule type" value="Genomic_DNA"/>
</dbReference>
<sequence length="178" mass="18126">MAGGLNASAGVSVSAPLVPGVLKPAGQWLPLRAGVLMLLSMCGLTSGAAFAQSGAAALADPTRPPAALVETAVQEEEQPDQPPPLGLQTVLLRKGAKPLAIINGQSVELGGMLGESRLISLTETEAVLQGANGKETLRLMPDAERKTVVPTAPSQVESANKSGKKAGKRSKTNSTLTK</sequence>